<reference evidence="6 7" key="1">
    <citation type="submission" date="2019-07" db="EMBL/GenBank/DDBJ databases">
        <title>Genome assembly of two rare yeast pathogens: Diutina rugosa and Trichomonascus ciferrii.</title>
        <authorList>
            <person name="Mixao V."/>
            <person name="Saus E."/>
            <person name="Hansen A."/>
            <person name="Lass-Flor C."/>
            <person name="Gabaldon T."/>
        </authorList>
    </citation>
    <scope>NUCLEOTIDE SEQUENCE [LARGE SCALE GENOMIC DNA]</scope>
    <source>
        <strain evidence="6 7">CBS 613</strain>
    </source>
</reference>
<dbReference type="Pfam" id="PF04142">
    <property type="entry name" value="Nuc_sug_transp"/>
    <property type="match status" value="1"/>
</dbReference>
<feature type="transmembrane region" description="Helical" evidence="5">
    <location>
        <begin position="213"/>
        <end position="234"/>
    </location>
</feature>
<dbReference type="Proteomes" id="UP000449547">
    <property type="component" value="Unassembled WGS sequence"/>
</dbReference>
<keyword evidence="3 5" id="KW-1133">Transmembrane helix</keyword>
<dbReference type="InterPro" id="IPR012404">
    <property type="entry name" value="UCP036436"/>
</dbReference>
<feature type="transmembrane region" description="Helical" evidence="5">
    <location>
        <begin position="113"/>
        <end position="133"/>
    </location>
</feature>
<dbReference type="VEuPathDB" id="FungiDB:DIURU_000842"/>
<dbReference type="GeneID" id="54779495"/>
<accession>A0A642UWZ1</accession>
<dbReference type="OMA" id="FIYKHNV"/>
<dbReference type="PIRSF" id="PIRSF036436">
    <property type="entry name" value="UCP036436"/>
    <property type="match status" value="1"/>
</dbReference>
<sequence length="365" mass="40283">MAANYIWFIVAGTLVCGAANSLFTKYQDNQCVRDCDTDHPKLFEQPAIQTLQMFVGELSVIVVYWLVYTRNGNTDPHTKLTVFDNTRLSIPAICDLCATTLLNVGLVFTPVSIYQMTRGALVLFVALLSVLFLKRRVTKLEWISLSLVTMGIALVGFAGSSNGKGQGFSGGVVFGIGLVVLATLVQSFQFVVEEQILSDHPVVPLQLVYCEGFYGSVIIIALMAILHVIMAMVLPPSQFLDSPFNIGESVSELVGNRNVLLSSVLIMISIAAFNYCGITLTHKISATTRSTVDTCRTLLVWFCALAVGWEQFKWLQAVGFVVLVFGTLCYNKVLQPEQWNWVPSSLKEPVSLDPTNEYLEEREVL</sequence>
<evidence type="ECO:0000313" key="6">
    <source>
        <dbReference type="EMBL" id="KAA8907158.1"/>
    </source>
</evidence>
<dbReference type="OrthoDB" id="408493at2759"/>
<comment type="caution">
    <text evidence="6">The sequence shown here is derived from an EMBL/GenBank/DDBJ whole genome shotgun (WGS) entry which is preliminary data.</text>
</comment>
<dbReference type="SUPFAM" id="SSF103481">
    <property type="entry name" value="Multidrug resistance efflux transporter EmrE"/>
    <property type="match status" value="1"/>
</dbReference>
<feature type="transmembrane region" description="Helical" evidence="5">
    <location>
        <begin position="259"/>
        <end position="278"/>
    </location>
</feature>
<dbReference type="InterPro" id="IPR037185">
    <property type="entry name" value="EmrE-like"/>
</dbReference>
<feature type="transmembrane region" description="Helical" evidence="5">
    <location>
        <begin position="45"/>
        <end position="67"/>
    </location>
</feature>
<dbReference type="GO" id="GO:0015165">
    <property type="term" value="F:pyrimidine nucleotide-sugar transmembrane transporter activity"/>
    <property type="evidence" value="ECO:0007669"/>
    <property type="project" value="InterPro"/>
</dbReference>
<evidence type="ECO:0000313" key="7">
    <source>
        <dbReference type="Proteomes" id="UP000449547"/>
    </source>
</evidence>
<evidence type="ECO:0000256" key="3">
    <source>
        <dbReference type="ARBA" id="ARBA00022989"/>
    </source>
</evidence>
<proteinExistence type="predicted"/>
<keyword evidence="2 5" id="KW-0812">Transmembrane</keyword>
<evidence type="ECO:0000256" key="4">
    <source>
        <dbReference type="ARBA" id="ARBA00023136"/>
    </source>
</evidence>
<dbReference type="RefSeq" id="XP_034014509.1">
    <property type="nucleotide sequence ID" value="XM_034159135.1"/>
</dbReference>
<organism evidence="6 7">
    <name type="scientific">Diutina rugosa</name>
    <name type="common">Yeast</name>
    <name type="synonym">Candida rugosa</name>
    <dbReference type="NCBI Taxonomy" id="5481"/>
    <lineage>
        <taxon>Eukaryota</taxon>
        <taxon>Fungi</taxon>
        <taxon>Dikarya</taxon>
        <taxon>Ascomycota</taxon>
        <taxon>Saccharomycotina</taxon>
        <taxon>Pichiomycetes</taxon>
        <taxon>Debaryomycetaceae</taxon>
        <taxon>Diutina</taxon>
    </lineage>
</organism>
<dbReference type="EMBL" id="SWFT01000027">
    <property type="protein sequence ID" value="KAA8907158.1"/>
    <property type="molecule type" value="Genomic_DNA"/>
</dbReference>
<evidence type="ECO:0000256" key="2">
    <source>
        <dbReference type="ARBA" id="ARBA00022692"/>
    </source>
</evidence>
<keyword evidence="4 5" id="KW-0472">Membrane</keyword>
<protein>
    <submittedName>
        <fullName evidence="6">Uncharacterized protein</fullName>
    </submittedName>
</protein>
<feature type="transmembrane region" description="Helical" evidence="5">
    <location>
        <begin position="140"/>
        <end position="159"/>
    </location>
</feature>
<evidence type="ECO:0000256" key="5">
    <source>
        <dbReference type="SAM" id="Phobius"/>
    </source>
</evidence>
<keyword evidence="7" id="KW-1185">Reference proteome</keyword>
<dbReference type="GO" id="GO:0000139">
    <property type="term" value="C:Golgi membrane"/>
    <property type="evidence" value="ECO:0007669"/>
    <property type="project" value="InterPro"/>
</dbReference>
<evidence type="ECO:0000256" key="1">
    <source>
        <dbReference type="ARBA" id="ARBA00004141"/>
    </source>
</evidence>
<dbReference type="InterPro" id="IPR007271">
    <property type="entry name" value="Nuc_sug_transpt"/>
</dbReference>
<gene>
    <name evidence="6" type="ORF">DIURU_000842</name>
</gene>
<dbReference type="PANTHER" id="PTHR13146">
    <property type="match status" value="1"/>
</dbReference>
<feature type="transmembrane region" description="Helical" evidence="5">
    <location>
        <begin position="88"/>
        <end position="107"/>
    </location>
</feature>
<dbReference type="PANTHER" id="PTHR13146:SF0">
    <property type="entry name" value="SOLUTE CARRIER FAMILY 35 MEMBER F6"/>
    <property type="match status" value="1"/>
</dbReference>
<name>A0A642UWZ1_DIURU</name>
<feature type="transmembrane region" description="Helical" evidence="5">
    <location>
        <begin position="171"/>
        <end position="192"/>
    </location>
</feature>
<comment type="subcellular location">
    <subcellularLocation>
        <location evidence="1">Membrane</location>
        <topology evidence="1">Multi-pass membrane protein</topology>
    </subcellularLocation>
</comment>
<dbReference type="AlphaFoldDB" id="A0A642UWZ1"/>